<feature type="transmembrane region" description="Helical" evidence="7">
    <location>
        <begin position="237"/>
        <end position="258"/>
    </location>
</feature>
<feature type="transmembrane region" description="Helical" evidence="7">
    <location>
        <begin position="289"/>
        <end position="307"/>
    </location>
</feature>
<comment type="caution">
    <text evidence="8">The sequence shown here is derived from an EMBL/GenBank/DDBJ whole genome shotgun (WGS) entry which is preliminary data.</text>
</comment>
<dbReference type="Pfam" id="PF00953">
    <property type="entry name" value="Glycos_transf_4"/>
    <property type="match status" value="1"/>
</dbReference>
<keyword evidence="2" id="KW-1003">Cell membrane</keyword>
<dbReference type="Proteomes" id="UP001597294">
    <property type="component" value="Unassembled WGS sequence"/>
</dbReference>
<evidence type="ECO:0000256" key="4">
    <source>
        <dbReference type="ARBA" id="ARBA00022692"/>
    </source>
</evidence>
<feature type="transmembrane region" description="Helical" evidence="7">
    <location>
        <begin position="6"/>
        <end position="25"/>
    </location>
</feature>
<proteinExistence type="predicted"/>
<dbReference type="CDD" id="cd06854">
    <property type="entry name" value="GT_WbpL_WbcO_like"/>
    <property type="match status" value="1"/>
</dbReference>
<comment type="subcellular location">
    <subcellularLocation>
        <location evidence="1">Cell membrane</location>
        <topology evidence="1">Multi-pass membrane protein</topology>
    </subcellularLocation>
</comment>
<feature type="transmembrane region" description="Helical" evidence="7">
    <location>
        <begin position="188"/>
        <end position="205"/>
    </location>
</feature>
<evidence type="ECO:0000313" key="9">
    <source>
        <dbReference type="Proteomes" id="UP001597294"/>
    </source>
</evidence>
<dbReference type="InterPro" id="IPR000715">
    <property type="entry name" value="Glycosyl_transferase_4"/>
</dbReference>
<feature type="transmembrane region" description="Helical" evidence="7">
    <location>
        <begin position="163"/>
        <end position="182"/>
    </location>
</feature>
<evidence type="ECO:0000256" key="7">
    <source>
        <dbReference type="SAM" id="Phobius"/>
    </source>
</evidence>
<feature type="transmembrane region" description="Helical" evidence="7">
    <location>
        <begin position="133"/>
        <end position="151"/>
    </location>
</feature>
<dbReference type="EMBL" id="JBHUII010000001">
    <property type="protein sequence ID" value="MFD2204970.1"/>
    <property type="molecule type" value="Genomic_DNA"/>
</dbReference>
<gene>
    <name evidence="8" type="ORF">ACFSKO_05090</name>
</gene>
<evidence type="ECO:0000256" key="3">
    <source>
        <dbReference type="ARBA" id="ARBA00022679"/>
    </source>
</evidence>
<protein>
    <submittedName>
        <fullName evidence="8">Glycosyltransferase family 4 protein</fullName>
    </submittedName>
</protein>
<feature type="transmembrane region" description="Helical" evidence="7">
    <location>
        <begin position="51"/>
        <end position="69"/>
    </location>
</feature>
<keyword evidence="6 7" id="KW-0472">Membrane</keyword>
<feature type="transmembrane region" description="Helical" evidence="7">
    <location>
        <begin position="75"/>
        <end position="94"/>
    </location>
</feature>
<reference evidence="9" key="1">
    <citation type="journal article" date="2019" name="Int. J. Syst. Evol. Microbiol.">
        <title>The Global Catalogue of Microorganisms (GCM) 10K type strain sequencing project: providing services to taxonomists for standard genome sequencing and annotation.</title>
        <authorList>
            <consortium name="The Broad Institute Genomics Platform"/>
            <consortium name="The Broad Institute Genome Sequencing Center for Infectious Disease"/>
            <person name="Wu L."/>
            <person name="Ma J."/>
        </authorList>
    </citation>
    <scope>NUCLEOTIDE SEQUENCE [LARGE SCALE GENOMIC DNA]</scope>
    <source>
        <strain evidence="9">CGMCC 4.7192</strain>
    </source>
</reference>
<sequence length="339" mass="37489">MTEFIHLLTIFSIFGLSSCIATALLRKILIQKGVLDTPNARSSHTIPTPRGGGIALMAVLLLGWLGYGLSSATSIPGLWQIMAGSLGLMAISWLDDLKNLSAKVRLIVQFVAVVIGFWGLSQGGLTIKLFPEFIPQTVDLIILGMAWVWFINLYNFMDGIDGITGIETASITVGLIALALLLSWPQEYYYLPLIVLATTLGFLIWNWEPSSIFLGDVGSVPLGYILGWFFLLLITKGLWAAAFILPLYYLCDATWTLVKRALRRERIWQAHKEHYYQKAVRNGASHKKVALIILACNLCLICITILFSQTYPWSSLGSSLIIVASTMAVLSQKKNVKHP</sequence>
<dbReference type="PANTHER" id="PTHR22926">
    <property type="entry name" value="PHOSPHO-N-ACETYLMURAMOYL-PENTAPEPTIDE-TRANSFERASE"/>
    <property type="match status" value="1"/>
</dbReference>
<keyword evidence="3" id="KW-0808">Transferase</keyword>
<feature type="transmembrane region" description="Helical" evidence="7">
    <location>
        <begin position="106"/>
        <end position="127"/>
    </location>
</feature>
<evidence type="ECO:0000256" key="2">
    <source>
        <dbReference type="ARBA" id="ARBA00022475"/>
    </source>
</evidence>
<accession>A0ABW5BJ91</accession>
<keyword evidence="5 7" id="KW-1133">Transmembrane helix</keyword>
<dbReference type="RefSeq" id="WP_380249066.1">
    <property type="nucleotide sequence ID" value="NZ_JBHUII010000001.1"/>
</dbReference>
<keyword evidence="4 7" id="KW-0812">Transmembrane</keyword>
<evidence type="ECO:0000256" key="5">
    <source>
        <dbReference type="ARBA" id="ARBA00022989"/>
    </source>
</evidence>
<evidence type="ECO:0000256" key="6">
    <source>
        <dbReference type="ARBA" id="ARBA00023136"/>
    </source>
</evidence>
<feature type="transmembrane region" description="Helical" evidence="7">
    <location>
        <begin position="212"/>
        <end position="231"/>
    </location>
</feature>
<evidence type="ECO:0000256" key="1">
    <source>
        <dbReference type="ARBA" id="ARBA00004651"/>
    </source>
</evidence>
<keyword evidence="9" id="KW-1185">Reference proteome</keyword>
<organism evidence="8 9">
    <name type="scientific">Kiloniella antarctica</name>
    <dbReference type="NCBI Taxonomy" id="1550907"/>
    <lineage>
        <taxon>Bacteria</taxon>
        <taxon>Pseudomonadati</taxon>
        <taxon>Pseudomonadota</taxon>
        <taxon>Alphaproteobacteria</taxon>
        <taxon>Rhodospirillales</taxon>
        <taxon>Kiloniellaceae</taxon>
        <taxon>Kiloniella</taxon>
    </lineage>
</organism>
<dbReference type="PANTHER" id="PTHR22926:SF3">
    <property type="entry name" value="UNDECAPRENYL-PHOSPHATE ALPHA-N-ACETYLGLUCOSAMINYL 1-PHOSPHATE TRANSFERASE"/>
    <property type="match status" value="1"/>
</dbReference>
<name>A0ABW5BJ91_9PROT</name>
<evidence type="ECO:0000313" key="8">
    <source>
        <dbReference type="EMBL" id="MFD2204970.1"/>
    </source>
</evidence>